<keyword evidence="1" id="KW-1133">Transmembrane helix</keyword>
<evidence type="ECO:0000313" key="3">
    <source>
        <dbReference type="Proteomes" id="UP000011131"/>
    </source>
</evidence>
<dbReference type="EMBL" id="CP004025">
    <property type="protein sequence ID" value="AGC46683.1"/>
    <property type="molecule type" value="Genomic_DNA"/>
</dbReference>
<reference evidence="2 3" key="1">
    <citation type="journal article" date="2013" name="Genome Announc.">
        <title>Complete genome sequence of Myxococcus stipitatus strain DSM 14675, a fruiting myxobacterium.</title>
        <authorList>
            <person name="Huntley S."/>
            <person name="Kneip S."/>
            <person name="Treuner-Lange A."/>
            <person name="Sogaard-Andersen L."/>
        </authorList>
    </citation>
    <scope>NUCLEOTIDE SEQUENCE [LARGE SCALE GENOMIC DNA]</scope>
    <source>
        <strain evidence="3">DSM 14675 / JCM 12634 / Mx s8</strain>
    </source>
</reference>
<dbReference type="Proteomes" id="UP000011131">
    <property type="component" value="Chromosome"/>
</dbReference>
<accession>L7UF64</accession>
<feature type="transmembrane region" description="Helical" evidence="1">
    <location>
        <begin position="67"/>
        <end position="91"/>
    </location>
</feature>
<keyword evidence="3" id="KW-1185">Reference proteome</keyword>
<feature type="transmembrane region" description="Helical" evidence="1">
    <location>
        <begin position="103"/>
        <end position="124"/>
    </location>
</feature>
<protein>
    <submittedName>
        <fullName evidence="2">Uncharacterized protein</fullName>
    </submittedName>
</protein>
<dbReference type="HOGENOM" id="CLU_1641896_0_0_7"/>
<organism evidence="2 3">
    <name type="scientific">Myxococcus stipitatus (strain DSM 14675 / JCM 12634 / Mx s8)</name>
    <dbReference type="NCBI Taxonomy" id="1278073"/>
    <lineage>
        <taxon>Bacteria</taxon>
        <taxon>Pseudomonadati</taxon>
        <taxon>Myxococcota</taxon>
        <taxon>Myxococcia</taxon>
        <taxon>Myxococcales</taxon>
        <taxon>Cystobacterineae</taxon>
        <taxon>Myxococcaceae</taxon>
        <taxon>Myxococcus</taxon>
    </lineage>
</organism>
<feature type="transmembrane region" description="Helical" evidence="1">
    <location>
        <begin position="136"/>
        <end position="160"/>
    </location>
</feature>
<sequence>MMPNAPASQSGPEPLTSPCRNHPTVRNEEGCARCYETYCSVCFFDLDEGPVCPPCMMRPPAGGPKGALLYSLGGFGCAFAAAAFLGTMVLYGVMTGEELVDPWATLIGMATMLACFGGIALSFMGRDLSRGTGATLPMVGIVANLLLTLVFVLMSIIGSFM</sequence>
<evidence type="ECO:0000313" key="2">
    <source>
        <dbReference type="EMBL" id="AGC46683.1"/>
    </source>
</evidence>
<gene>
    <name evidence="2" type="ordered locus">MYSTI_05404</name>
</gene>
<name>L7UF64_MYXSD</name>
<dbReference type="KEGG" id="msd:MYSTI_05404"/>
<evidence type="ECO:0000256" key="1">
    <source>
        <dbReference type="SAM" id="Phobius"/>
    </source>
</evidence>
<proteinExistence type="predicted"/>
<dbReference type="STRING" id="1278073.MYSTI_05404"/>
<keyword evidence="1" id="KW-0472">Membrane</keyword>
<keyword evidence="1" id="KW-0812">Transmembrane</keyword>
<dbReference type="PATRIC" id="fig|1278073.3.peg.5476"/>
<dbReference type="AlphaFoldDB" id="L7UF64"/>